<gene>
    <name evidence="2" type="ORF">KME60_06615</name>
</gene>
<dbReference type="AlphaFoldDB" id="A0A951QJN4"/>
<dbReference type="InterPro" id="IPR029060">
    <property type="entry name" value="PIN-like_dom_sf"/>
</dbReference>
<dbReference type="InterPro" id="IPR002716">
    <property type="entry name" value="PIN_dom"/>
</dbReference>
<sequence length="128" mass="14878">MKLLLDSHVLIWWASSSEKLSERVYSLIHDTNNTLLFSIASIWEIQIKLHLGKLNLNSSLPVLIENQQRVNNLQLLPIELAHIWGLTNLPNHHRDPFDRLLISQAIVEKIPLVSIDSVFDNYPIQRLW</sequence>
<feature type="domain" description="PIN" evidence="1">
    <location>
        <begin position="4"/>
        <end position="123"/>
    </location>
</feature>
<dbReference type="PANTHER" id="PTHR36173:SF2">
    <property type="entry name" value="RIBONUCLEASE VAPC16"/>
    <property type="match status" value="1"/>
</dbReference>
<dbReference type="InterPro" id="IPR052919">
    <property type="entry name" value="TA_system_RNase"/>
</dbReference>
<evidence type="ECO:0000313" key="3">
    <source>
        <dbReference type="Proteomes" id="UP000729701"/>
    </source>
</evidence>
<dbReference type="Gene3D" id="3.40.50.1010">
    <property type="entry name" value="5'-nuclease"/>
    <property type="match status" value="1"/>
</dbReference>
<name>A0A951QJN4_9CYAN</name>
<dbReference type="InterPro" id="IPR041705">
    <property type="entry name" value="PIN_Sll0205"/>
</dbReference>
<proteinExistence type="predicted"/>
<dbReference type="Proteomes" id="UP000729701">
    <property type="component" value="Unassembled WGS sequence"/>
</dbReference>
<dbReference type="EMBL" id="JAHHGZ010000005">
    <property type="protein sequence ID" value="MBW4667115.1"/>
    <property type="molecule type" value="Genomic_DNA"/>
</dbReference>
<comment type="caution">
    <text evidence="2">The sequence shown here is derived from an EMBL/GenBank/DDBJ whole genome shotgun (WGS) entry which is preliminary data.</text>
</comment>
<dbReference type="Pfam" id="PF01850">
    <property type="entry name" value="PIN"/>
    <property type="match status" value="1"/>
</dbReference>
<dbReference type="SUPFAM" id="SSF88723">
    <property type="entry name" value="PIN domain-like"/>
    <property type="match status" value="1"/>
</dbReference>
<reference evidence="2" key="2">
    <citation type="journal article" date="2022" name="Microbiol. Resour. Announc.">
        <title>Metagenome Sequencing to Explore Phylogenomics of Terrestrial Cyanobacteria.</title>
        <authorList>
            <person name="Ward R.D."/>
            <person name="Stajich J.E."/>
            <person name="Johansen J.R."/>
            <person name="Huntemann M."/>
            <person name="Clum A."/>
            <person name="Foster B."/>
            <person name="Foster B."/>
            <person name="Roux S."/>
            <person name="Palaniappan K."/>
            <person name="Varghese N."/>
            <person name="Mukherjee S."/>
            <person name="Reddy T.B.K."/>
            <person name="Daum C."/>
            <person name="Copeland A."/>
            <person name="Chen I.A."/>
            <person name="Ivanova N.N."/>
            <person name="Kyrpides N.C."/>
            <person name="Shapiro N."/>
            <person name="Eloe-Fadrosh E.A."/>
            <person name="Pietrasiak N."/>
        </authorList>
    </citation>
    <scope>NUCLEOTIDE SEQUENCE</scope>
    <source>
        <strain evidence="2">GSE-NOS-MK-12-04C</strain>
    </source>
</reference>
<reference evidence="2" key="1">
    <citation type="submission" date="2021-05" db="EMBL/GenBank/DDBJ databases">
        <authorList>
            <person name="Pietrasiak N."/>
            <person name="Ward R."/>
            <person name="Stajich J.E."/>
            <person name="Kurbessoian T."/>
        </authorList>
    </citation>
    <scope>NUCLEOTIDE SEQUENCE</scope>
    <source>
        <strain evidence="2">GSE-NOS-MK-12-04C</strain>
    </source>
</reference>
<dbReference type="PANTHER" id="PTHR36173">
    <property type="entry name" value="RIBONUCLEASE VAPC16-RELATED"/>
    <property type="match status" value="1"/>
</dbReference>
<protein>
    <submittedName>
        <fullName evidence="2">Type II toxin-antitoxin system VapC family toxin</fullName>
    </submittedName>
</protein>
<evidence type="ECO:0000313" key="2">
    <source>
        <dbReference type="EMBL" id="MBW4667115.1"/>
    </source>
</evidence>
<accession>A0A951QJN4</accession>
<organism evidence="2 3">
    <name type="scientific">Cyanomargarita calcarea GSE-NOS-MK-12-04C</name>
    <dbReference type="NCBI Taxonomy" id="2839659"/>
    <lineage>
        <taxon>Bacteria</taxon>
        <taxon>Bacillati</taxon>
        <taxon>Cyanobacteriota</taxon>
        <taxon>Cyanophyceae</taxon>
        <taxon>Nostocales</taxon>
        <taxon>Cyanomargaritaceae</taxon>
        <taxon>Cyanomargarita</taxon>
    </lineage>
</organism>
<evidence type="ECO:0000259" key="1">
    <source>
        <dbReference type="Pfam" id="PF01850"/>
    </source>
</evidence>
<dbReference type="CDD" id="cd09872">
    <property type="entry name" value="PIN_Sll0205-like"/>
    <property type="match status" value="1"/>
</dbReference>